<dbReference type="Proteomes" id="UP000606974">
    <property type="component" value="Unassembled WGS sequence"/>
</dbReference>
<comment type="caution">
    <text evidence="1">The sequence shown here is derived from an EMBL/GenBank/DDBJ whole genome shotgun (WGS) entry which is preliminary data.</text>
</comment>
<organism evidence="1 2">
    <name type="scientific">Endocarpon pusillum</name>
    <dbReference type="NCBI Taxonomy" id="364733"/>
    <lineage>
        <taxon>Eukaryota</taxon>
        <taxon>Fungi</taxon>
        <taxon>Dikarya</taxon>
        <taxon>Ascomycota</taxon>
        <taxon>Pezizomycotina</taxon>
        <taxon>Eurotiomycetes</taxon>
        <taxon>Chaetothyriomycetidae</taxon>
        <taxon>Verrucariales</taxon>
        <taxon>Verrucariaceae</taxon>
        <taxon>Endocarpon</taxon>
    </lineage>
</organism>
<evidence type="ECO:0000313" key="1">
    <source>
        <dbReference type="EMBL" id="KAF7513704.1"/>
    </source>
</evidence>
<accession>A0A8H7ASS4</accession>
<dbReference type="EMBL" id="JAACFV010000004">
    <property type="protein sequence ID" value="KAF7513704.1"/>
    <property type="molecule type" value="Genomic_DNA"/>
</dbReference>
<dbReference type="AlphaFoldDB" id="A0A8H7ASS4"/>
<reference evidence="1" key="1">
    <citation type="submission" date="2020-02" db="EMBL/GenBank/DDBJ databases">
        <authorList>
            <person name="Palmer J.M."/>
        </authorList>
    </citation>
    <scope>NUCLEOTIDE SEQUENCE</scope>
    <source>
        <strain evidence="1">EPUS1.4</strain>
        <tissue evidence="1">Thallus</tissue>
    </source>
</reference>
<proteinExistence type="predicted"/>
<protein>
    <submittedName>
        <fullName evidence="1">Uncharacterized protein</fullName>
    </submittedName>
</protein>
<evidence type="ECO:0000313" key="2">
    <source>
        <dbReference type="Proteomes" id="UP000606974"/>
    </source>
</evidence>
<gene>
    <name evidence="1" type="ORF">GJ744_007755</name>
</gene>
<name>A0A8H7ASS4_9EURO</name>
<sequence length="86" mass="9439">MSIAVPSPNIGGSQPKNMTGLDLFLDHLSQTSAMNYDRMNHHLLLGVLERLLTMVKAIGTDYLPTLPNALPPQIISSLKRRSWIAG</sequence>
<keyword evidence="2" id="KW-1185">Reference proteome</keyword>